<protein>
    <submittedName>
        <fullName evidence="1">Uncharacterized protein</fullName>
    </submittedName>
</protein>
<keyword evidence="2" id="KW-1185">Reference proteome</keyword>
<sequence>MGCTTSKLDNLPAVALCRDRCKFLDDALHHSYALADAHVAYLQSLKTVGPTLHQFFEHYGAYHRGDATSNGDPAVKSSKSSPPDRSPSSLVSDSHIQFDSDSEEEDRNKDFESFNRDHHNYFNQETLSSSLDMLMSVNYNNSSRSYRYNDYSTYNVELSEGDWAHKTPPPPTPSSYAWDFLNFFEPLEKYEPPYSPNHESKQQVNQSERNHDKISTENDEVKVKPHLLKEKDDEGQRKKVVSEKERSTKPESKSQSGQQGVSEVMKEVENLYERASESGSEVLKMFDAGKFRYHHKYSVSQVSSKMFYAVSPSKLTGPTTPSYQGFNDDEVLNPRNLTATLKKLCMWERKLYDEVKAEEKLRILYARKCKQMKNLDDKGAETLKVEAARTMLRTLSTKIKIAIQVIDKMSLAINKLRDEELWPQINELVQRLLHMWKAMLECHMGQSQTIMEAKSWDAIASNARLENAHLEIAIRLKFELQNLNLNFSNWIEAQKGYVKALNGWLLKCLQYEPEENPDGTAPFSPGRIGAPPMFVIAYQWSQAMDMLSEKEVVEALQGFFISVSQLLEQHNAELQQMATANKDMDRKVKILEREEEKMQRVLQAREKRRTLLAREGNKITNTGSLQSGLEQTFMAVERFAAKSKQVYDELCVRIEEGKFSQMNSAEYPPKEYV</sequence>
<comment type="caution">
    <text evidence="1">The sequence shown here is derived from an EMBL/GenBank/DDBJ whole genome shotgun (WGS) entry which is preliminary data.</text>
</comment>
<evidence type="ECO:0000313" key="2">
    <source>
        <dbReference type="Proteomes" id="UP001164539"/>
    </source>
</evidence>
<dbReference type="EMBL" id="CM051407">
    <property type="protein sequence ID" value="KAJ4702249.1"/>
    <property type="molecule type" value="Genomic_DNA"/>
</dbReference>
<accession>A0ACC1WTD8</accession>
<evidence type="ECO:0000313" key="1">
    <source>
        <dbReference type="EMBL" id="KAJ4702249.1"/>
    </source>
</evidence>
<reference evidence="1 2" key="1">
    <citation type="journal article" date="2023" name="Science">
        <title>Complex scaffold remodeling in plant triterpene biosynthesis.</title>
        <authorList>
            <person name="De La Pena R."/>
            <person name="Hodgson H."/>
            <person name="Liu J.C."/>
            <person name="Stephenson M.J."/>
            <person name="Martin A.C."/>
            <person name="Owen C."/>
            <person name="Harkess A."/>
            <person name="Leebens-Mack J."/>
            <person name="Jimenez L.E."/>
            <person name="Osbourn A."/>
            <person name="Sattely E.S."/>
        </authorList>
    </citation>
    <scope>NUCLEOTIDE SEQUENCE [LARGE SCALE GENOMIC DNA]</scope>
    <source>
        <strain evidence="2">cv. JPN11</strain>
        <tissue evidence="1">Leaf</tissue>
    </source>
</reference>
<gene>
    <name evidence="1" type="ORF">OWV82_025358</name>
</gene>
<name>A0ACC1WTD8_MELAZ</name>
<organism evidence="1 2">
    <name type="scientific">Melia azedarach</name>
    <name type="common">Chinaberry tree</name>
    <dbReference type="NCBI Taxonomy" id="155640"/>
    <lineage>
        <taxon>Eukaryota</taxon>
        <taxon>Viridiplantae</taxon>
        <taxon>Streptophyta</taxon>
        <taxon>Embryophyta</taxon>
        <taxon>Tracheophyta</taxon>
        <taxon>Spermatophyta</taxon>
        <taxon>Magnoliopsida</taxon>
        <taxon>eudicotyledons</taxon>
        <taxon>Gunneridae</taxon>
        <taxon>Pentapetalae</taxon>
        <taxon>rosids</taxon>
        <taxon>malvids</taxon>
        <taxon>Sapindales</taxon>
        <taxon>Meliaceae</taxon>
        <taxon>Melia</taxon>
    </lineage>
</organism>
<dbReference type="Proteomes" id="UP001164539">
    <property type="component" value="Chromosome 14"/>
</dbReference>
<proteinExistence type="predicted"/>